<evidence type="ECO:0000313" key="11">
    <source>
        <dbReference type="Proteomes" id="UP000078542"/>
    </source>
</evidence>
<evidence type="ECO:0000256" key="9">
    <source>
        <dbReference type="SAM" id="Phobius"/>
    </source>
</evidence>
<keyword evidence="11" id="KW-1185">Reference proteome</keyword>
<dbReference type="GO" id="GO:0140300">
    <property type="term" value="P:serine import into mitochondrion"/>
    <property type="evidence" value="ECO:0007669"/>
    <property type="project" value="TreeGrafter"/>
</dbReference>
<gene>
    <name evidence="10" type="ORF">ALC62_02370</name>
</gene>
<dbReference type="InterPro" id="IPR004686">
    <property type="entry name" value="Mtc"/>
</dbReference>
<protein>
    <submittedName>
        <fullName evidence="10">Sideroflexin-1</fullName>
    </submittedName>
</protein>
<dbReference type="AlphaFoldDB" id="A0A195D1J0"/>
<evidence type="ECO:0000256" key="8">
    <source>
        <dbReference type="ARBA" id="ARBA00023136"/>
    </source>
</evidence>
<name>A0A195D1J0_9HYME</name>
<dbReference type="Pfam" id="PF03820">
    <property type="entry name" value="SFXNs"/>
    <property type="match status" value="1"/>
</dbReference>
<dbReference type="GO" id="GO:0015075">
    <property type="term" value="F:monoatomic ion transmembrane transporter activity"/>
    <property type="evidence" value="ECO:0007669"/>
    <property type="project" value="InterPro"/>
</dbReference>
<evidence type="ECO:0000256" key="2">
    <source>
        <dbReference type="ARBA" id="ARBA00005974"/>
    </source>
</evidence>
<evidence type="ECO:0000256" key="3">
    <source>
        <dbReference type="ARBA" id="ARBA00022448"/>
    </source>
</evidence>
<dbReference type="Proteomes" id="UP000078542">
    <property type="component" value="Unassembled WGS sequence"/>
</dbReference>
<evidence type="ECO:0000256" key="5">
    <source>
        <dbReference type="ARBA" id="ARBA00022970"/>
    </source>
</evidence>
<dbReference type="PANTHER" id="PTHR11153:SF14">
    <property type="entry name" value="SIDEROFLEXIN-2"/>
    <property type="match status" value="1"/>
</dbReference>
<accession>A0A195D1J0</accession>
<proteinExistence type="inferred from homology"/>
<dbReference type="EMBL" id="KQ976973">
    <property type="protein sequence ID" value="KYN06711.1"/>
    <property type="molecule type" value="Genomic_DNA"/>
</dbReference>
<feature type="transmembrane region" description="Helical" evidence="9">
    <location>
        <begin position="302"/>
        <end position="322"/>
    </location>
</feature>
<feature type="transmembrane region" description="Helical" evidence="9">
    <location>
        <begin position="260"/>
        <end position="282"/>
    </location>
</feature>
<comment type="similarity">
    <text evidence="2">Belongs to the sideroflexin family.</text>
</comment>
<keyword evidence="4 9" id="KW-0812">Transmembrane</keyword>
<keyword evidence="7" id="KW-0496">Mitochondrion</keyword>
<comment type="subcellular location">
    <subcellularLocation>
        <location evidence="1">Mitochondrion membrane</location>
        <topology evidence="1">Multi-pass membrane protein</topology>
    </subcellularLocation>
</comment>
<evidence type="ECO:0000256" key="1">
    <source>
        <dbReference type="ARBA" id="ARBA00004225"/>
    </source>
</evidence>
<evidence type="ECO:0000256" key="7">
    <source>
        <dbReference type="ARBA" id="ARBA00023128"/>
    </source>
</evidence>
<sequence>MKRKGSDLGDKSDEGRIDIDKPLWSQDTYLGRWMHYAFITDCRTVLVPENKLWEAKKLCEDYKAGKEPKGLQRKDIIYAKKLRDSAFHPDNGEFMHVIGRMSFQLPASVTLTAAMLTFYKSAFGMIACQLVNQGFNAFVNYTNRNALSDDPQDTDVIQQAFMLATAASCAAALGFRKLFSGRGTLVTNLISCSISFPKFTIPFKYRHSKDRFVPFCAVAAGNMVNLPIMRQREIARGIPIFAKNGDDVCIMKSQVAAVKGISECILTRIIMAAPGMLMIPVITQRMQSYCFYQLRPWITFPVEIGLCTLCLLVMIPSALAIFPQKNSMKSELLKKYPEEYEIFREKMGQRKHPDKVYYNKGL</sequence>
<evidence type="ECO:0000256" key="4">
    <source>
        <dbReference type="ARBA" id="ARBA00022692"/>
    </source>
</evidence>
<keyword evidence="6 9" id="KW-1133">Transmembrane helix</keyword>
<keyword evidence="8 9" id="KW-0472">Membrane</keyword>
<keyword evidence="3" id="KW-0813">Transport</keyword>
<organism evidence="10 11">
    <name type="scientific">Cyphomyrmex costatus</name>
    <dbReference type="NCBI Taxonomy" id="456900"/>
    <lineage>
        <taxon>Eukaryota</taxon>
        <taxon>Metazoa</taxon>
        <taxon>Ecdysozoa</taxon>
        <taxon>Arthropoda</taxon>
        <taxon>Hexapoda</taxon>
        <taxon>Insecta</taxon>
        <taxon>Pterygota</taxon>
        <taxon>Neoptera</taxon>
        <taxon>Endopterygota</taxon>
        <taxon>Hymenoptera</taxon>
        <taxon>Apocrita</taxon>
        <taxon>Aculeata</taxon>
        <taxon>Formicoidea</taxon>
        <taxon>Formicidae</taxon>
        <taxon>Myrmicinae</taxon>
        <taxon>Cyphomyrmex</taxon>
    </lineage>
</organism>
<dbReference type="GO" id="GO:0005743">
    <property type="term" value="C:mitochondrial inner membrane"/>
    <property type="evidence" value="ECO:0007669"/>
    <property type="project" value="TreeGrafter"/>
</dbReference>
<evidence type="ECO:0000256" key="6">
    <source>
        <dbReference type="ARBA" id="ARBA00022989"/>
    </source>
</evidence>
<evidence type="ECO:0000313" key="10">
    <source>
        <dbReference type="EMBL" id="KYN06711.1"/>
    </source>
</evidence>
<dbReference type="PANTHER" id="PTHR11153">
    <property type="entry name" value="SIDEROFLEXIN"/>
    <property type="match status" value="1"/>
</dbReference>
<keyword evidence="5" id="KW-0029">Amino-acid transport</keyword>
<reference evidence="10 11" key="1">
    <citation type="submission" date="2016-03" db="EMBL/GenBank/DDBJ databases">
        <title>Cyphomyrmex costatus WGS genome.</title>
        <authorList>
            <person name="Nygaard S."/>
            <person name="Hu H."/>
            <person name="Boomsma J."/>
            <person name="Zhang G."/>
        </authorList>
    </citation>
    <scope>NUCLEOTIDE SEQUENCE [LARGE SCALE GENOMIC DNA]</scope>
    <source>
        <strain evidence="10">MS0001</strain>
        <tissue evidence="10">Whole body</tissue>
    </source>
</reference>
<dbReference type="STRING" id="456900.A0A195D1J0"/>